<feature type="domain" description="DUF4440" evidence="1">
    <location>
        <begin position="7"/>
        <end position="128"/>
    </location>
</feature>
<dbReference type="Gene3D" id="3.10.450.50">
    <property type="match status" value="1"/>
</dbReference>
<reference evidence="2 3" key="1">
    <citation type="submission" date="2019-04" db="EMBL/GenBank/DDBJ databases">
        <title>Friends and foes A comparative genomics studyof 23 Aspergillus species from section Flavi.</title>
        <authorList>
            <consortium name="DOE Joint Genome Institute"/>
            <person name="Kjaerbolling I."/>
            <person name="Vesth T."/>
            <person name="Frisvad J.C."/>
            <person name="Nybo J.L."/>
            <person name="Theobald S."/>
            <person name="Kildgaard S."/>
            <person name="Isbrandt T."/>
            <person name="Kuo A."/>
            <person name="Sato A."/>
            <person name="Lyhne E.K."/>
            <person name="Kogle M.E."/>
            <person name="Wiebenga A."/>
            <person name="Kun R.S."/>
            <person name="Lubbers R.J."/>
            <person name="Makela M.R."/>
            <person name="Barry K."/>
            <person name="Chovatia M."/>
            <person name="Clum A."/>
            <person name="Daum C."/>
            <person name="Haridas S."/>
            <person name="He G."/>
            <person name="LaButti K."/>
            <person name="Lipzen A."/>
            <person name="Mondo S."/>
            <person name="Riley R."/>
            <person name="Salamov A."/>
            <person name="Simmons B.A."/>
            <person name="Magnuson J.K."/>
            <person name="Henrissat B."/>
            <person name="Mortensen U.H."/>
            <person name="Larsen T.O."/>
            <person name="Devries R.P."/>
            <person name="Grigoriev I.V."/>
            <person name="Machida M."/>
            <person name="Baker S.E."/>
            <person name="Andersen M.R."/>
        </authorList>
    </citation>
    <scope>NUCLEOTIDE SEQUENCE [LARGE SCALE GENOMIC DNA]</scope>
    <source>
        <strain evidence="2 3">IBT 29228</strain>
    </source>
</reference>
<accession>A0A5N7BEM3</accession>
<protein>
    <recommendedName>
        <fullName evidence="1">DUF4440 domain-containing protein</fullName>
    </recommendedName>
</protein>
<keyword evidence="3" id="KW-1185">Reference proteome</keyword>
<gene>
    <name evidence="2" type="ORF">BDV26DRAFT_257935</name>
</gene>
<dbReference type="AlphaFoldDB" id="A0A5N7BEM3"/>
<name>A0A5N7BEM3_9EURO</name>
<dbReference type="Proteomes" id="UP000326198">
    <property type="component" value="Unassembled WGS sequence"/>
</dbReference>
<evidence type="ECO:0000259" key="1">
    <source>
        <dbReference type="Pfam" id="PF14534"/>
    </source>
</evidence>
<evidence type="ECO:0000313" key="3">
    <source>
        <dbReference type="Proteomes" id="UP000326198"/>
    </source>
</evidence>
<proteinExistence type="predicted"/>
<dbReference type="OrthoDB" id="2865667at2759"/>
<organism evidence="2 3">
    <name type="scientific">Aspergillus bertholletiae</name>
    <dbReference type="NCBI Taxonomy" id="1226010"/>
    <lineage>
        <taxon>Eukaryota</taxon>
        <taxon>Fungi</taxon>
        <taxon>Dikarya</taxon>
        <taxon>Ascomycota</taxon>
        <taxon>Pezizomycotina</taxon>
        <taxon>Eurotiomycetes</taxon>
        <taxon>Eurotiomycetidae</taxon>
        <taxon>Eurotiales</taxon>
        <taxon>Aspergillaceae</taxon>
        <taxon>Aspergillus</taxon>
        <taxon>Aspergillus subgen. Circumdati</taxon>
    </lineage>
</organism>
<dbReference type="EMBL" id="ML736184">
    <property type="protein sequence ID" value="KAE8380235.1"/>
    <property type="molecule type" value="Genomic_DNA"/>
</dbReference>
<dbReference type="InterPro" id="IPR027843">
    <property type="entry name" value="DUF4440"/>
</dbReference>
<dbReference type="InterPro" id="IPR032710">
    <property type="entry name" value="NTF2-like_dom_sf"/>
</dbReference>
<evidence type="ECO:0000313" key="2">
    <source>
        <dbReference type="EMBL" id="KAE8380235.1"/>
    </source>
</evidence>
<dbReference type="SUPFAM" id="SSF54427">
    <property type="entry name" value="NTF2-like"/>
    <property type="match status" value="1"/>
</dbReference>
<sequence length="136" mass="14813">MDPTAKILAREQEAWEALCVSGSALLPMLAKESIMLFPGGMMLTNVSTPTLESTLTGGAFTPWKKYSIQDSHVRLLDRHGASGVICYRVTAERETGHGGHGGVTGETVVFNALCSSTWRKMEDGEWKMVSHQQTPC</sequence>
<dbReference type="Pfam" id="PF14534">
    <property type="entry name" value="DUF4440"/>
    <property type="match status" value="1"/>
</dbReference>